<organism evidence="19 20">
    <name type="scientific">Dactylonectria estremocensis</name>
    <dbReference type="NCBI Taxonomy" id="1079267"/>
    <lineage>
        <taxon>Eukaryota</taxon>
        <taxon>Fungi</taxon>
        <taxon>Dikarya</taxon>
        <taxon>Ascomycota</taxon>
        <taxon>Pezizomycotina</taxon>
        <taxon>Sordariomycetes</taxon>
        <taxon>Hypocreomycetidae</taxon>
        <taxon>Hypocreales</taxon>
        <taxon>Nectriaceae</taxon>
        <taxon>Dactylonectria</taxon>
    </lineage>
</organism>
<dbReference type="Pfam" id="PF01822">
    <property type="entry name" value="WSC"/>
    <property type="match status" value="1"/>
</dbReference>
<evidence type="ECO:0000256" key="3">
    <source>
        <dbReference type="ARBA" id="ARBA00008704"/>
    </source>
</evidence>
<evidence type="ECO:0000256" key="2">
    <source>
        <dbReference type="ARBA" id="ARBA00004906"/>
    </source>
</evidence>
<evidence type="ECO:0000256" key="1">
    <source>
        <dbReference type="ARBA" id="ARBA00004585"/>
    </source>
</evidence>
<dbReference type="InterPro" id="IPR013320">
    <property type="entry name" value="ConA-like_dom_sf"/>
</dbReference>
<evidence type="ECO:0000256" key="5">
    <source>
        <dbReference type="ARBA" id="ARBA00022448"/>
    </source>
</evidence>
<dbReference type="SMART" id="SM00321">
    <property type="entry name" value="WSC"/>
    <property type="match status" value="1"/>
</dbReference>
<keyword evidence="11" id="KW-1133">Transmembrane helix</keyword>
<feature type="compositionally biased region" description="Polar residues" evidence="16">
    <location>
        <begin position="715"/>
        <end position="732"/>
    </location>
</feature>
<dbReference type="PROSITE" id="PS51212">
    <property type="entry name" value="WSC"/>
    <property type="match status" value="1"/>
</dbReference>
<evidence type="ECO:0000256" key="4">
    <source>
        <dbReference type="ARBA" id="ARBA00018980"/>
    </source>
</evidence>
<dbReference type="AlphaFoldDB" id="A0A9P9F0H0"/>
<keyword evidence="5" id="KW-0813">Transport</keyword>
<dbReference type="Proteomes" id="UP000717696">
    <property type="component" value="Unassembled WGS sequence"/>
</dbReference>
<feature type="compositionally biased region" description="Low complexity" evidence="16">
    <location>
        <begin position="733"/>
        <end position="836"/>
    </location>
</feature>
<dbReference type="GO" id="GO:0006513">
    <property type="term" value="P:protein monoubiquitination"/>
    <property type="evidence" value="ECO:0007669"/>
    <property type="project" value="TreeGrafter"/>
</dbReference>
<dbReference type="GO" id="GO:0004553">
    <property type="term" value="F:hydrolase activity, hydrolyzing O-glycosyl compounds"/>
    <property type="evidence" value="ECO:0007669"/>
    <property type="project" value="InterPro"/>
</dbReference>
<evidence type="ECO:0000256" key="8">
    <source>
        <dbReference type="ARBA" id="ARBA00022771"/>
    </source>
</evidence>
<comment type="similarity">
    <text evidence="3">Belongs to the pex2/pex10/pex12 family.</text>
</comment>
<evidence type="ECO:0000313" key="20">
    <source>
        <dbReference type="Proteomes" id="UP000717696"/>
    </source>
</evidence>
<evidence type="ECO:0000259" key="18">
    <source>
        <dbReference type="PROSITE" id="PS51762"/>
    </source>
</evidence>
<feature type="domain" description="GH16" evidence="18">
    <location>
        <begin position="412"/>
        <end position="640"/>
    </location>
</feature>
<gene>
    <name evidence="19" type="ORF">B0J13DRAFT_471845</name>
</gene>
<dbReference type="PROSITE" id="PS51762">
    <property type="entry name" value="GH16_2"/>
    <property type="match status" value="1"/>
</dbReference>
<evidence type="ECO:0000256" key="10">
    <source>
        <dbReference type="ARBA" id="ARBA00022927"/>
    </source>
</evidence>
<dbReference type="GO" id="GO:1990429">
    <property type="term" value="C:peroxisomal importomer complex"/>
    <property type="evidence" value="ECO:0007669"/>
    <property type="project" value="TreeGrafter"/>
</dbReference>
<evidence type="ECO:0000256" key="15">
    <source>
        <dbReference type="ARBA" id="ARBA00034505"/>
    </source>
</evidence>
<evidence type="ECO:0000259" key="17">
    <source>
        <dbReference type="PROSITE" id="PS51212"/>
    </source>
</evidence>
<dbReference type="Pfam" id="PF04757">
    <property type="entry name" value="Pex2_Pex12"/>
    <property type="match status" value="1"/>
</dbReference>
<dbReference type="SUPFAM" id="SSF49899">
    <property type="entry name" value="Concanavalin A-like lectins/glucanases"/>
    <property type="match status" value="1"/>
</dbReference>
<dbReference type="GO" id="GO:0016562">
    <property type="term" value="P:protein import into peroxisome matrix, receptor recycling"/>
    <property type="evidence" value="ECO:0007669"/>
    <property type="project" value="UniProtKB-ARBA"/>
</dbReference>
<evidence type="ECO:0000313" key="19">
    <source>
        <dbReference type="EMBL" id="KAH7150042.1"/>
    </source>
</evidence>
<feature type="compositionally biased region" description="Low complexity" evidence="16">
    <location>
        <begin position="844"/>
        <end position="854"/>
    </location>
</feature>
<keyword evidence="9" id="KW-0862">Zinc</keyword>
<comment type="caution">
    <text evidence="19">The sequence shown here is derived from an EMBL/GenBank/DDBJ whole genome shotgun (WGS) entry which is preliminary data.</text>
</comment>
<dbReference type="GO" id="GO:0005778">
    <property type="term" value="C:peroxisomal membrane"/>
    <property type="evidence" value="ECO:0007669"/>
    <property type="project" value="UniProtKB-SubCell"/>
</dbReference>
<dbReference type="GO" id="GO:0008270">
    <property type="term" value="F:zinc ion binding"/>
    <property type="evidence" value="ECO:0007669"/>
    <property type="project" value="UniProtKB-KW"/>
</dbReference>
<dbReference type="Pfam" id="PF26113">
    <property type="entry name" value="GH16_XgeA"/>
    <property type="match status" value="1"/>
</dbReference>
<accession>A0A9P9F0H0</accession>
<keyword evidence="10" id="KW-0653">Protein transport</keyword>
<evidence type="ECO:0000256" key="13">
    <source>
        <dbReference type="ARBA" id="ARBA00023140"/>
    </source>
</evidence>
<feature type="domain" description="WSC" evidence="17">
    <location>
        <begin position="862"/>
        <end position="956"/>
    </location>
</feature>
<proteinExistence type="inferred from homology"/>
<dbReference type="PANTHER" id="PTHR12888:SF0">
    <property type="entry name" value="PEROXISOME ASSEMBLY PROTEIN 12"/>
    <property type="match status" value="1"/>
</dbReference>
<feature type="region of interest" description="Disordered" evidence="16">
    <location>
        <begin position="715"/>
        <end position="858"/>
    </location>
</feature>
<dbReference type="SUPFAM" id="SSF57850">
    <property type="entry name" value="RING/U-box"/>
    <property type="match status" value="1"/>
</dbReference>
<evidence type="ECO:0000256" key="7">
    <source>
        <dbReference type="ARBA" id="ARBA00022723"/>
    </source>
</evidence>
<comment type="subcellular location">
    <subcellularLocation>
        <location evidence="1">Peroxisome membrane</location>
        <topology evidence="1">Multi-pass membrane protein</topology>
    </subcellularLocation>
</comment>
<dbReference type="CDD" id="cd02181">
    <property type="entry name" value="GH16_fungal_Lam16A_glucanase"/>
    <property type="match status" value="1"/>
</dbReference>
<dbReference type="InterPro" id="IPR013083">
    <property type="entry name" value="Znf_RING/FYVE/PHD"/>
</dbReference>
<dbReference type="Gene3D" id="2.60.120.200">
    <property type="match status" value="1"/>
</dbReference>
<comment type="subunit">
    <text evidence="15">Component of the PEX2-PEX10-PEX12 retrotranslocation channel, composed of PEX2, PEX10 and PEX12.</text>
</comment>
<dbReference type="EMBL" id="JAGMUU010000006">
    <property type="protein sequence ID" value="KAH7150042.1"/>
    <property type="molecule type" value="Genomic_DNA"/>
</dbReference>
<protein>
    <recommendedName>
        <fullName evidence="4">Peroxisome assembly protein 12</fullName>
    </recommendedName>
    <alternativeName>
        <fullName evidence="14">Peroxin-12</fullName>
    </alternativeName>
</protein>
<dbReference type="InterPro" id="IPR000757">
    <property type="entry name" value="Beta-glucanase-like"/>
</dbReference>
<feature type="region of interest" description="Disordered" evidence="16">
    <location>
        <begin position="292"/>
        <end position="328"/>
    </location>
</feature>
<dbReference type="InterPro" id="IPR002889">
    <property type="entry name" value="WSC_carb-bd"/>
</dbReference>
<reference evidence="19" key="1">
    <citation type="journal article" date="2021" name="Nat. Commun.">
        <title>Genetic determinants of endophytism in the Arabidopsis root mycobiome.</title>
        <authorList>
            <person name="Mesny F."/>
            <person name="Miyauchi S."/>
            <person name="Thiergart T."/>
            <person name="Pickel B."/>
            <person name="Atanasova L."/>
            <person name="Karlsson M."/>
            <person name="Huettel B."/>
            <person name="Barry K.W."/>
            <person name="Haridas S."/>
            <person name="Chen C."/>
            <person name="Bauer D."/>
            <person name="Andreopoulos W."/>
            <person name="Pangilinan J."/>
            <person name="LaButti K."/>
            <person name="Riley R."/>
            <person name="Lipzen A."/>
            <person name="Clum A."/>
            <person name="Drula E."/>
            <person name="Henrissat B."/>
            <person name="Kohler A."/>
            <person name="Grigoriev I.V."/>
            <person name="Martin F.M."/>
            <person name="Hacquard S."/>
        </authorList>
    </citation>
    <scope>NUCLEOTIDE SEQUENCE</scope>
    <source>
        <strain evidence="19">MPI-CAGE-AT-0021</strain>
    </source>
</reference>
<dbReference type="GO" id="GO:0004842">
    <property type="term" value="F:ubiquitin-protein transferase activity"/>
    <property type="evidence" value="ECO:0007669"/>
    <property type="project" value="TreeGrafter"/>
</dbReference>
<name>A0A9P9F0H0_9HYPO</name>
<evidence type="ECO:0000256" key="6">
    <source>
        <dbReference type="ARBA" id="ARBA00022692"/>
    </source>
</evidence>
<dbReference type="PANTHER" id="PTHR12888">
    <property type="entry name" value="PEROXISOME ASSEMBLY PROTEIN 12 PEROXIN-12"/>
    <property type="match status" value="1"/>
</dbReference>
<keyword evidence="7" id="KW-0479">Metal-binding</keyword>
<comment type="pathway">
    <text evidence="2">Protein modification; protein ubiquitination.</text>
</comment>
<evidence type="ECO:0000256" key="14">
    <source>
        <dbReference type="ARBA" id="ARBA00029692"/>
    </source>
</evidence>
<keyword evidence="8" id="KW-0863">Zinc-finger</keyword>
<evidence type="ECO:0000256" key="9">
    <source>
        <dbReference type="ARBA" id="ARBA00022833"/>
    </source>
</evidence>
<dbReference type="InterPro" id="IPR017375">
    <property type="entry name" value="PEX12"/>
</dbReference>
<evidence type="ECO:0000256" key="16">
    <source>
        <dbReference type="SAM" id="MobiDB-lite"/>
    </source>
</evidence>
<keyword evidence="13" id="KW-0576">Peroxisome</keyword>
<dbReference type="OrthoDB" id="192832at2759"/>
<dbReference type="InterPro" id="IPR006845">
    <property type="entry name" value="Pex_N"/>
</dbReference>
<dbReference type="GO" id="GO:0005975">
    <property type="term" value="P:carbohydrate metabolic process"/>
    <property type="evidence" value="ECO:0007669"/>
    <property type="project" value="InterPro"/>
</dbReference>
<keyword evidence="20" id="KW-1185">Reference proteome</keyword>
<evidence type="ECO:0000256" key="12">
    <source>
        <dbReference type="ARBA" id="ARBA00023136"/>
    </source>
</evidence>
<dbReference type="Gene3D" id="3.30.40.10">
    <property type="entry name" value="Zinc/RING finger domain, C3HC4 (zinc finger)"/>
    <property type="match status" value="1"/>
</dbReference>
<keyword evidence="6" id="KW-0812">Transmembrane</keyword>
<keyword evidence="12" id="KW-0472">Membrane</keyword>
<evidence type="ECO:0000256" key="11">
    <source>
        <dbReference type="ARBA" id="ARBA00022989"/>
    </source>
</evidence>
<sequence length="1145" mass="124170">MEFVTALRGTFDEQKPSLFEVLSEQQLNALLPPTLRYLLTVATHRHPRYLLRILNSFDELYAGAMLLVERHYLRTRGGSFTENFYGLKREKGLNAEIPRATMSSPSLVRETLKLSTKDVWKNLLVLVGIPYLKRKLDESYEVNAPRALLGAAYTRMPDNPTLRDRFIHYYRWFLRNIYPSVNAGYYFAMLAFNLAYLFDGSKYHSPLMWLIGTRIRRMNGEDYKAIDLLSQPPEQGHRPSRGSFLSPREFGPRLLSSLSILLPTSIFALKFLEWWYQSDFAKQLSRRATESIDLPPPVISGQKRKGADKKKKDTTSDESAQEGDYTPLAEDAPIATPSLLPIFTVPFPTDSSLCPICQDDIVTPTACQTGVVYCYTCIHKWIEGMHQKQETFMEDRAGKWESGQGRCASLLSGFNWINYPDPSHGFVSYQNQEDAQRQGLYSIDPDTGVVRLGVDSTNTYTLDQGRPSIRLESKESFDTGLFIADFLHMPPSQCGVWPAFWAFGADWPNGGELDIIEGANLAYTNIMSGHTAEGCSLDAADDGLFTGERRNFDCAIGTDNVGCGYNPPESDTSSYGDGFNAIGGGVYAVQWNRQYLSVWHFPRGSIPADIGAKQPDPSGWGLPQAIFGGAKCKVDDFYNNMNLVLNINFCGDYGASTWQDFDTCTALADTCVEYVADNPEAFENVYWDVNYIEVYKFPSGGEFTIEEPSIPVTTMTEPSSTMTVPSNATTSFTTPGTVDATTTTALSTTDDSGTTRSTATESTATESTTTESTATESTATDDTVTRSTASGSSSSVISAVGSSASGDTATGITATGNTAPGNTATGNSATGNSATGISTSGSLPTDTPTDEPTTANPGRIGNFTYLGCFSSTSRFSTFNLTQESGEMTLERCVKACAGVTYAGVYEGECYCADRLDAGTRALGDESACDHPCPGDDSEFCGGLTGQSSSPARFRFQRRDAPADYLLSVYGDVNEEQPETPPAMRPPPDSVVSGVHYTRTTITYMIPCPTNMASLMSQQYVATVYDCGCDSQPQVPMETKVVNCEACGPAGENAVTVTVPVTDSVYIATGGAMMATASASNVPSLNSPQGQAANESVPVATLTPTQSLPSDEKDIPLVVSSESGWIEARNSLALASAVTVLFAIVL</sequence>